<feature type="domain" description="Coatomer beta subunit appendage platform" evidence="17">
    <location>
        <begin position="855"/>
        <end position="995"/>
    </location>
</feature>
<dbReference type="GO" id="GO:0006888">
    <property type="term" value="P:endoplasmic reticulum to Golgi vesicle-mediated transport"/>
    <property type="evidence" value="ECO:0007669"/>
    <property type="project" value="TreeGrafter"/>
</dbReference>
<protein>
    <recommendedName>
        <fullName evidence="3 14">Coatomer subunit beta</fullName>
    </recommendedName>
    <alternativeName>
        <fullName evidence="13 14">Beta-coat protein</fullName>
    </alternativeName>
</protein>
<comment type="function">
    <text evidence="12 14">The coatomer is a cytosolic protein complex that binds to dilysine motifs and reversibly associates with Golgi non-clathrin-coated vesicles, which further mediate biosynthetic protein transport from the ER, via the Golgi up to the trans Golgi network. Coatomer complex is required for budding from Golgi membranes, and is essential for the retrograde Golgi-to-ER transport of dilysine-tagged proteins.</text>
</comment>
<proteinExistence type="predicted"/>
<evidence type="ECO:0000256" key="5">
    <source>
        <dbReference type="ARBA" id="ARBA00022490"/>
    </source>
</evidence>
<keyword evidence="19" id="KW-1185">Reference proteome</keyword>
<keyword evidence="8 14" id="KW-0653">Protein transport</keyword>
<comment type="caution">
    <text evidence="18">The sequence shown here is derived from an EMBL/GenBank/DDBJ whole genome shotgun (WGS) entry which is preliminary data.</text>
</comment>
<evidence type="ECO:0000256" key="10">
    <source>
        <dbReference type="ARBA" id="ARBA00023136"/>
    </source>
</evidence>
<dbReference type="Pfam" id="PF07718">
    <property type="entry name" value="Coatamer_beta_C"/>
    <property type="match status" value="1"/>
</dbReference>
<reference evidence="18 19" key="1">
    <citation type="journal article" date="2021" name="MBio">
        <title>A New Model Trypanosomatid, Novymonas esmeraldas: Genomic Perception of Its 'Candidatus Pandoraea novymonadis' Endosymbiont.</title>
        <authorList>
            <person name="Zakharova A."/>
            <person name="Saura A."/>
            <person name="Butenko A."/>
            <person name="Podesvova L."/>
            <person name="Warmusova S."/>
            <person name="Kostygov A.Y."/>
            <person name="Nenarokova A."/>
            <person name="Lukes J."/>
            <person name="Opperdoes F.R."/>
            <person name="Yurchenko V."/>
        </authorList>
    </citation>
    <scope>NUCLEOTIDE SEQUENCE [LARGE SCALE GENOMIC DNA]</scope>
    <source>
        <strain evidence="18 19">E262AT.01</strain>
    </source>
</reference>
<dbReference type="EMBL" id="JAECZO010000179">
    <property type="protein sequence ID" value="KAK7198832.1"/>
    <property type="molecule type" value="Genomic_DNA"/>
</dbReference>
<dbReference type="GO" id="GO:0030126">
    <property type="term" value="C:COPI vesicle coat"/>
    <property type="evidence" value="ECO:0007669"/>
    <property type="project" value="InterPro"/>
</dbReference>
<evidence type="ECO:0000256" key="14">
    <source>
        <dbReference type="PIRNR" id="PIRNR005727"/>
    </source>
</evidence>
<dbReference type="FunFam" id="1.25.10.10:FF:000444">
    <property type="entry name" value="Coatomer subunit beta"/>
    <property type="match status" value="1"/>
</dbReference>
<dbReference type="InterPro" id="IPR011989">
    <property type="entry name" value="ARM-like"/>
</dbReference>
<evidence type="ECO:0000256" key="13">
    <source>
        <dbReference type="ARBA" id="ARBA00030841"/>
    </source>
</evidence>
<dbReference type="GO" id="GO:0006891">
    <property type="term" value="P:intra-Golgi vesicle-mediated transport"/>
    <property type="evidence" value="ECO:0007669"/>
    <property type="project" value="TreeGrafter"/>
</dbReference>
<evidence type="ECO:0000256" key="2">
    <source>
        <dbReference type="ARBA" id="ARBA00011775"/>
    </source>
</evidence>
<evidence type="ECO:0000256" key="11">
    <source>
        <dbReference type="ARBA" id="ARBA00023329"/>
    </source>
</evidence>
<evidence type="ECO:0000313" key="19">
    <source>
        <dbReference type="Proteomes" id="UP001430356"/>
    </source>
</evidence>
<keyword evidence="4 14" id="KW-0813">Transport</keyword>
<dbReference type="InterPro" id="IPR002553">
    <property type="entry name" value="Clathrin/coatomer_adapt-like_N"/>
</dbReference>
<evidence type="ECO:0000256" key="8">
    <source>
        <dbReference type="ARBA" id="ARBA00022927"/>
    </source>
</evidence>
<dbReference type="InterPro" id="IPR016024">
    <property type="entry name" value="ARM-type_fold"/>
</dbReference>
<evidence type="ECO:0000256" key="7">
    <source>
        <dbReference type="ARBA" id="ARBA00022892"/>
    </source>
</evidence>
<evidence type="ECO:0000256" key="9">
    <source>
        <dbReference type="ARBA" id="ARBA00023034"/>
    </source>
</evidence>
<dbReference type="AlphaFoldDB" id="A0AAW0EZ86"/>
<gene>
    <name evidence="18" type="ORF">NESM_000848900</name>
</gene>
<dbReference type="InterPro" id="IPR029446">
    <property type="entry name" value="COPB1_appendage_platform_dom"/>
</dbReference>
<comment type="subunit">
    <text evidence="2 14">Oligomeric complex that consists of at least the alpha, beta, beta', gamma, delta, epsilon and zeta subunits.</text>
</comment>
<evidence type="ECO:0000256" key="12">
    <source>
        <dbReference type="ARBA" id="ARBA00025536"/>
    </source>
</evidence>
<dbReference type="Pfam" id="PF14806">
    <property type="entry name" value="Coatomer_b_Cpla"/>
    <property type="match status" value="1"/>
</dbReference>
<evidence type="ECO:0000256" key="1">
    <source>
        <dbReference type="ARBA" id="ARBA00004255"/>
    </source>
</evidence>
<feature type="domain" description="Coatomer beta subunit C-terminal" evidence="16">
    <location>
        <begin position="708"/>
        <end position="847"/>
    </location>
</feature>
<evidence type="ECO:0000313" key="18">
    <source>
        <dbReference type="EMBL" id="KAK7198832.1"/>
    </source>
</evidence>
<dbReference type="GO" id="GO:0005198">
    <property type="term" value="F:structural molecule activity"/>
    <property type="evidence" value="ECO:0007669"/>
    <property type="project" value="InterPro"/>
</dbReference>
<feature type="domain" description="Clathrin/coatomer adaptor adaptin-like N-terminal" evidence="15">
    <location>
        <begin position="26"/>
        <end position="489"/>
    </location>
</feature>
<dbReference type="InterPro" id="IPR011710">
    <property type="entry name" value="Coatomer_bsu_C"/>
</dbReference>
<sequence length="1004" mass="109143">MADTAVSSQEESSTLLVGVGKAVSAMSSKEIKDALEKGDNTARASALMAVIRLHVNGEPQNHLIMSVIRYITPIDDHLIKKLVLYFWEVVDKRDADGNLLSVIILICSFLRNDLLHPNEYVRGLTLRFLCKVNEVELIEPLVSAVVQNLSHKVAYVRRHAVLAAHSIFKKFPKLLPDAPELVEAAIRNESDVSTCRNGLDFLAAFAPERAASYLSAFRDSHTLSTVDGPFLMSVVEFCRQMIRANPYEKARYVPVLFSVLQSRSPAVRYQCATTLLSLSSSPTAIRQATLTYVDIIKSHSDNSVRLIVVEQLNHMRGAYLYALQDSLLDILSVLQDGTMTIRERVIELAVELVTRRNAETFMQAMKKELLRASRMDSEVEDSNVAMAYRLLVVKAMNAALARHPPSAPSMLPVLLDYVCDTSTTSKEVITLIKEVLLSQPELRRETMRNVAGIFSMMTSSPVIRTALWMFGAYASSVDEVLLALRTLKEAVGTLPFEAPKPVAVDAANLTTAAAAAAASNNADAQSKMRAVTTVREDGTYVTTYTATAAATPAATAANGAGADGDSADASSSGLRVALLKGDYFLAAALSSTLAKLVVQLFTTDAKAAVDAATRNAAQSDALAILREVLRYGTDADAPHPIDADTHEHLRMNISLLSSPQTTFMIDVLHASTDALGRAELRAAKESGKADGGRAASAAAAAATQLNAIDAPITFSQLSEGKDAVFELEAAAEGPGAGAKEESSERKAQLFLKRLEDTMALSGFNDPVYCEASITVHQFDVSVDWLLVNCTSKQLANLTIELVSLGGMKLCERPQTYTLNPHETLAVRTSLKVGATETGVIYGTVLYDAPNNQRCSFILNDIHVDILNYIHPGRCSSAEFREKWGAFDWENKIAVSTTKRDLPGFVRFIVQELNMRLLEPYEVEQQEEVDPELDLLPADEDEKCGYVSCNLYAQTAFGEDALANVSVESDGKGLVSGVIRIRSNTQTIAYGIGEKLNMLQKSGRL</sequence>
<comment type="subcellular location">
    <subcellularLocation>
        <location evidence="14">Cytoplasm</location>
    </subcellularLocation>
    <subcellularLocation>
        <location evidence="1 14">Golgi apparatus membrane</location>
        <topology evidence="1 14">Peripheral membrane protein</topology>
        <orientation evidence="1 14">Cytoplasmic side</orientation>
    </subcellularLocation>
    <subcellularLocation>
        <location evidence="14">Cytoplasmic vesicle</location>
        <location evidence="14">COPI-coated vesicle membrane</location>
        <topology evidence="14">Peripheral membrane protein</topology>
        <orientation evidence="14">Cytoplasmic side</orientation>
    </subcellularLocation>
</comment>
<keyword evidence="5 14" id="KW-0963">Cytoplasm</keyword>
<keyword evidence="7 14" id="KW-0931">ER-Golgi transport</keyword>
<keyword evidence="9 14" id="KW-0333">Golgi apparatus</keyword>
<evidence type="ECO:0000259" key="16">
    <source>
        <dbReference type="Pfam" id="PF07718"/>
    </source>
</evidence>
<keyword evidence="6" id="KW-0677">Repeat</keyword>
<dbReference type="Proteomes" id="UP001430356">
    <property type="component" value="Unassembled WGS sequence"/>
</dbReference>
<dbReference type="SUPFAM" id="SSF48371">
    <property type="entry name" value="ARM repeat"/>
    <property type="match status" value="1"/>
</dbReference>
<dbReference type="GO" id="GO:0006886">
    <property type="term" value="P:intracellular protein transport"/>
    <property type="evidence" value="ECO:0007669"/>
    <property type="project" value="InterPro"/>
</dbReference>
<dbReference type="PIRSF" id="PIRSF005727">
    <property type="entry name" value="Coatomer_beta_subunit"/>
    <property type="match status" value="1"/>
</dbReference>
<dbReference type="GO" id="GO:0000139">
    <property type="term" value="C:Golgi membrane"/>
    <property type="evidence" value="ECO:0007669"/>
    <property type="project" value="UniProtKB-SubCell"/>
</dbReference>
<evidence type="ECO:0000259" key="15">
    <source>
        <dbReference type="Pfam" id="PF01602"/>
    </source>
</evidence>
<dbReference type="PANTHER" id="PTHR10635:SF0">
    <property type="entry name" value="COATOMER SUBUNIT BETA"/>
    <property type="match status" value="1"/>
</dbReference>
<keyword evidence="10 14" id="KW-0472">Membrane</keyword>
<dbReference type="Pfam" id="PF01602">
    <property type="entry name" value="Adaptin_N"/>
    <property type="match status" value="1"/>
</dbReference>
<dbReference type="InterPro" id="IPR016460">
    <property type="entry name" value="COPB1"/>
</dbReference>
<organism evidence="18 19">
    <name type="scientific">Novymonas esmeraldas</name>
    <dbReference type="NCBI Taxonomy" id="1808958"/>
    <lineage>
        <taxon>Eukaryota</taxon>
        <taxon>Discoba</taxon>
        <taxon>Euglenozoa</taxon>
        <taxon>Kinetoplastea</taxon>
        <taxon>Metakinetoplastina</taxon>
        <taxon>Trypanosomatida</taxon>
        <taxon>Trypanosomatidae</taxon>
        <taxon>Novymonas</taxon>
    </lineage>
</organism>
<evidence type="ECO:0000256" key="3">
    <source>
        <dbReference type="ARBA" id="ARBA00017024"/>
    </source>
</evidence>
<keyword evidence="11 14" id="KW-0968">Cytoplasmic vesicle</keyword>
<dbReference type="PANTHER" id="PTHR10635">
    <property type="entry name" value="COATOMER SUBUNIT BETA"/>
    <property type="match status" value="1"/>
</dbReference>
<name>A0AAW0EZ86_9TRYP</name>
<evidence type="ECO:0000256" key="4">
    <source>
        <dbReference type="ARBA" id="ARBA00022448"/>
    </source>
</evidence>
<evidence type="ECO:0000256" key="6">
    <source>
        <dbReference type="ARBA" id="ARBA00022737"/>
    </source>
</evidence>
<dbReference type="Gene3D" id="1.25.10.10">
    <property type="entry name" value="Leucine-rich Repeat Variant"/>
    <property type="match status" value="1"/>
</dbReference>
<accession>A0AAW0EZ86</accession>
<evidence type="ECO:0000259" key="17">
    <source>
        <dbReference type="Pfam" id="PF14806"/>
    </source>
</evidence>